<dbReference type="AlphaFoldDB" id="A0A0H1BPW0"/>
<sequence length="117" mass="12640">MSCRGLIQHKAFSSPGAPKQFRAKVASLQALADAVRVGEASLAQLENEGKAWVSEVEKHFRMAGPKKRGSAGAAVGSVPETVRLLEKISVQLEQMTEVLCHLLRVQRTKAFSRGVGK</sequence>
<evidence type="ECO:0000313" key="1">
    <source>
        <dbReference type="EMBL" id="KLJ13340.1"/>
    </source>
</evidence>
<proteinExistence type="predicted"/>
<gene>
    <name evidence="1" type="ORF">EMPG_11715</name>
</gene>
<accession>A0A0H1BPW0</accession>
<reference evidence="2" key="1">
    <citation type="journal article" date="2015" name="PLoS Genet.">
        <title>The dynamic genome and transcriptome of the human fungal pathogen Blastomyces and close relative Emmonsia.</title>
        <authorList>
            <person name="Munoz J.F."/>
            <person name="Gauthier G.M."/>
            <person name="Desjardins C.A."/>
            <person name="Gallo J.E."/>
            <person name="Holder J."/>
            <person name="Sullivan T.D."/>
            <person name="Marty A.J."/>
            <person name="Carmen J.C."/>
            <person name="Chen Z."/>
            <person name="Ding L."/>
            <person name="Gujja S."/>
            <person name="Magrini V."/>
            <person name="Misas E."/>
            <person name="Mitreva M."/>
            <person name="Priest M."/>
            <person name="Saif S."/>
            <person name="Whiston E.A."/>
            <person name="Young S."/>
            <person name="Zeng Q."/>
            <person name="Goldman W.E."/>
            <person name="Mardis E.R."/>
            <person name="Taylor J.W."/>
            <person name="McEwen J.G."/>
            <person name="Clay O.K."/>
            <person name="Klein B.S."/>
            <person name="Cuomo C.A."/>
        </authorList>
    </citation>
    <scope>NUCLEOTIDE SEQUENCE [LARGE SCALE GENOMIC DNA]</scope>
    <source>
        <strain evidence="2">UAMH 139</strain>
    </source>
</reference>
<keyword evidence="2" id="KW-1185">Reference proteome</keyword>
<comment type="caution">
    <text evidence="1">The sequence shown here is derived from an EMBL/GenBank/DDBJ whole genome shotgun (WGS) entry which is preliminary data.</text>
</comment>
<protein>
    <submittedName>
        <fullName evidence="1">Uncharacterized protein</fullName>
    </submittedName>
</protein>
<dbReference type="Proteomes" id="UP000053573">
    <property type="component" value="Unassembled WGS sequence"/>
</dbReference>
<name>A0A0H1BPW0_9EURO</name>
<evidence type="ECO:0000313" key="2">
    <source>
        <dbReference type="Proteomes" id="UP000053573"/>
    </source>
</evidence>
<organism evidence="1 2">
    <name type="scientific">Blastomyces silverae</name>
    <dbReference type="NCBI Taxonomy" id="2060906"/>
    <lineage>
        <taxon>Eukaryota</taxon>
        <taxon>Fungi</taxon>
        <taxon>Dikarya</taxon>
        <taxon>Ascomycota</taxon>
        <taxon>Pezizomycotina</taxon>
        <taxon>Eurotiomycetes</taxon>
        <taxon>Eurotiomycetidae</taxon>
        <taxon>Onygenales</taxon>
        <taxon>Ajellomycetaceae</taxon>
        <taxon>Blastomyces</taxon>
    </lineage>
</organism>
<dbReference type="EMBL" id="LDEV01000395">
    <property type="protein sequence ID" value="KLJ13340.1"/>
    <property type="molecule type" value="Genomic_DNA"/>
</dbReference>
<dbReference type="OrthoDB" id="5451908at2759"/>